<dbReference type="PRINTS" id="PR00702">
    <property type="entry name" value="ACRIFLAVINRP"/>
</dbReference>
<dbReference type="OrthoDB" id="9758234at2"/>
<dbReference type="Pfam" id="PF00873">
    <property type="entry name" value="ACR_tran"/>
    <property type="match status" value="1"/>
</dbReference>
<dbReference type="Gene3D" id="3.30.70.1320">
    <property type="entry name" value="Multidrug efflux transporter AcrB pore domain like"/>
    <property type="match status" value="1"/>
</dbReference>
<feature type="transmembrane region" description="Helical" evidence="1">
    <location>
        <begin position="384"/>
        <end position="409"/>
    </location>
</feature>
<dbReference type="SUPFAM" id="SSF82866">
    <property type="entry name" value="Multidrug efflux transporter AcrB transmembrane domain"/>
    <property type="match status" value="2"/>
</dbReference>
<dbReference type="SUPFAM" id="SSF82693">
    <property type="entry name" value="Multidrug efflux transporter AcrB pore domain, PN1, PN2, PC1 and PC2 subdomains"/>
    <property type="match status" value="3"/>
</dbReference>
<evidence type="ECO:0000313" key="2">
    <source>
        <dbReference type="EMBL" id="RDV13591.1"/>
    </source>
</evidence>
<dbReference type="EMBL" id="QRGR01000022">
    <property type="protein sequence ID" value="RDV13591.1"/>
    <property type="molecule type" value="Genomic_DNA"/>
</dbReference>
<dbReference type="Gene3D" id="3.30.70.1440">
    <property type="entry name" value="Multidrug efflux transporter AcrB pore domain"/>
    <property type="match status" value="1"/>
</dbReference>
<comment type="caution">
    <text evidence="2">The sequence shown here is derived from an EMBL/GenBank/DDBJ whole genome shotgun (WGS) entry which is preliminary data.</text>
</comment>
<proteinExistence type="predicted"/>
<feature type="transmembrane region" description="Helical" evidence="1">
    <location>
        <begin position="869"/>
        <end position="888"/>
    </location>
</feature>
<feature type="transmembrane region" description="Helical" evidence="1">
    <location>
        <begin position="336"/>
        <end position="352"/>
    </location>
</feature>
<evidence type="ECO:0000313" key="3">
    <source>
        <dbReference type="Proteomes" id="UP000256708"/>
    </source>
</evidence>
<protein>
    <submittedName>
        <fullName evidence="2">AcrB/AcrD/AcrF family protein</fullName>
    </submittedName>
</protein>
<feature type="transmembrane region" description="Helical" evidence="1">
    <location>
        <begin position="921"/>
        <end position="945"/>
    </location>
</feature>
<dbReference type="PANTHER" id="PTHR32063:SF0">
    <property type="entry name" value="SWARMING MOTILITY PROTEIN SWRC"/>
    <property type="match status" value="1"/>
</dbReference>
<feature type="transmembrane region" description="Helical" evidence="1">
    <location>
        <begin position="966"/>
        <end position="986"/>
    </location>
</feature>
<feature type="transmembrane region" description="Helical" evidence="1">
    <location>
        <begin position="12"/>
        <end position="30"/>
    </location>
</feature>
<feature type="transmembrane region" description="Helical" evidence="1">
    <location>
        <begin position="430"/>
        <end position="450"/>
    </location>
</feature>
<reference evidence="3" key="1">
    <citation type="submission" date="2018-08" db="EMBL/GenBank/DDBJ databases">
        <authorList>
            <person name="Liu Z.-W."/>
            <person name="Du Z.-J."/>
        </authorList>
    </citation>
    <scope>NUCLEOTIDE SEQUENCE [LARGE SCALE GENOMIC DNA]</scope>
    <source>
        <strain evidence="3">H4X</strain>
    </source>
</reference>
<dbReference type="RefSeq" id="WP_115567131.1">
    <property type="nucleotide sequence ID" value="NZ_QRGR01000022.1"/>
</dbReference>
<gene>
    <name evidence="2" type="ORF">DXT99_18815</name>
</gene>
<feature type="transmembrane region" description="Helical" evidence="1">
    <location>
        <begin position="359"/>
        <end position="378"/>
    </location>
</feature>
<dbReference type="Gene3D" id="3.30.70.1430">
    <property type="entry name" value="Multidrug efflux transporter AcrB pore domain"/>
    <property type="match status" value="2"/>
</dbReference>
<evidence type="ECO:0000256" key="1">
    <source>
        <dbReference type="SAM" id="Phobius"/>
    </source>
</evidence>
<sequence>MNIFKTAIFRPVATTMVFMALMVFGIYSTINLPVDLFPEIDPPVITVVATYQGAGALEVEQNVTTQLEDQLSTINDLDEITSTSVDNMAIITLEFDWGSNLDEATNDIRDVISRTQPLLPDDVEDPVIYRFNASSIPVVTLAATAEENYPNLRQILDDQLVTPLNRIPGVGAVNIQGGPVREIQINIDPERMSAYAIDIGQISQALSNENVIIPAGDIEVGRQEYNVRIDTEFKSIDEIRQIVVKNTPQGGIVYVGDVAEVQDAVSDENRVSIVNGGRAITISVQKQNNANTVAVAREVLARIPALARTLPPDVEIRTVVDTSRYIINSVNNLSEVLIYAVVFVVLVVFIFLRKWRATFIVGLTIPFSLIAAFIYLSLTDNTLNLISLSSLSIALGMVVDDAIVVLENISTYIEKGTKPREAALYGTNEVGVAVVATTLTVVAVFLPLTFLTGMTGIWFGQLGAIVVVTIVVSTLAALTLIPMMSSQLFKEKSKEKKKRTFSRKLSGGVEKGLTWLDNGYKNLLGWALNHKLAVVITALVLFVGSLLLVPSVGTEFMPQADNARLMISIELPTGRNPQSAIPTIRKVESIFAQHVPELEIISSGVGSTAQGGGGGGITGGGSTSPNVIDITASLVPVSERERNVFEIAEVVREQLRDIPEAIQYSVSTQGGASAGPPVAINVIGNDLEQTAAVANSIVARLEQIQGVRNADISRGDPQPALQIDLDRDRLAPLGLNSGTVGQSIRNMIAGLTATEYREAGEEYDVVVRYAQPFRQSVEDIRRITVPTPDGNLVEIGSLGDIREIYTPPNIERTGRERSIQVTADLVGTPLNVVTEQIEAFIANDLDMPQGIEIEFGGDIEEQQEAFGDLFLLLGLSILLVYIVMAAQFESLKDPFIIMFSLPFAFTGVLLALVMTNTKLSVIAFVGGIILVGIVVKNAIVLVDYIQLLRGRGLPLFQAIVESGASRLRPVLMTTLTTLLAMFPLAISQGEGSETWKPMAIAVLGGLTFSTLITLVFVPVMYAIFHRKRKHKVSLLS</sequence>
<feature type="transmembrane region" description="Helical" evidence="1">
    <location>
        <begin position="895"/>
        <end position="915"/>
    </location>
</feature>
<dbReference type="Gene3D" id="1.20.1640.10">
    <property type="entry name" value="Multidrug efflux transporter AcrB transmembrane domain"/>
    <property type="match status" value="2"/>
</dbReference>
<feature type="transmembrane region" description="Helical" evidence="1">
    <location>
        <begin position="998"/>
        <end position="1024"/>
    </location>
</feature>
<dbReference type="InterPro" id="IPR001036">
    <property type="entry name" value="Acrflvin-R"/>
</dbReference>
<keyword evidence="1" id="KW-0812">Transmembrane</keyword>
<keyword evidence="1" id="KW-0472">Membrane</keyword>
<keyword evidence="3" id="KW-1185">Reference proteome</keyword>
<organism evidence="2 3">
    <name type="scientific">Pontibacter diazotrophicus</name>
    <dbReference type="NCBI Taxonomy" id="1400979"/>
    <lineage>
        <taxon>Bacteria</taxon>
        <taxon>Pseudomonadati</taxon>
        <taxon>Bacteroidota</taxon>
        <taxon>Cytophagia</taxon>
        <taxon>Cytophagales</taxon>
        <taxon>Hymenobacteraceae</taxon>
        <taxon>Pontibacter</taxon>
    </lineage>
</organism>
<name>A0A3D8L841_9BACT</name>
<dbReference type="Gene3D" id="3.30.2090.10">
    <property type="entry name" value="Multidrug efflux transporter AcrB TolC docking domain, DN and DC subdomains"/>
    <property type="match status" value="2"/>
</dbReference>
<feature type="transmembrane region" description="Helical" evidence="1">
    <location>
        <begin position="532"/>
        <end position="553"/>
    </location>
</feature>
<keyword evidence="1" id="KW-1133">Transmembrane helix</keyword>
<dbReference type="GO" id="GO:0005886">
    <property type="term" value="C:plasma membrane"/>
    <property type="evidence" value="ECO:0007669"/>
    <property type="project" value="TreeGrafter"/>
</dbReference>
<accession>A0A3D8L841</accession>
<dbReference type="AlphaFoldDB" id="A0A3D8L841"/>
<dbReference type="PANTHER" id="PTHR32063">
    <property type="match status" value="1"/>
</dbReference>
<dbReference type="SUPFAM" id="SSF82714">
    <property type="entry name" value="Multidrug efflux transporter AcrB TolC docking domain, DN and DC subdomains"/>
    <property type="match status" value="2"/>
</dbReference>
<dbReference type="InterPro" id="IPR027463">
    <property type="entry name" value="AcrB_DN_DC_subdom"/>
</dbReference>
<feature type="transmembrane region" description="Helical" evidence="1">
    <location>
        <begin position="462"/>
        <end position="489"/>
    </location>
</feature>
<dbReference type="GO" id="GO:0042910">
    <property type="term" value="F:xenobiotic transmembrane transporter activity"/>
    <property type="evidence" value="ECO:0007669"/>
    <property type="project" value="TreeGrafter"/>
</dbReference>
<dbReference type="Proteomes" id="UP000256708">
    <property type="component" value="Unassembled WGS sequence"/>
</dbReference>